<feature type="transmembrane region" description="Helical" evidence="1">
    <location>
        <begin position="524"/>
        <end position="541"/>
    </location>
</feature>
<reference evidence="2 3" key="1">
    <citation type="submission" date="2018-06" db="EMBL/GenBank/DDBJ databases">
        <title>Genomic Encyclopedia of Archaeal and Bacterial Type Strains, Phase II (KMG-II): from individual species to whole genera.</title>
        <authorList>
            <person name="Goeker M."/>
        </authorList>
    </citation>
    <scope>NUCLEOTIDE SEQUENCE [LARGE SCALE GENOMIC DNA]</scope>
    <source>
        <strain evidence="2 3">DSM 15361</strain>
    </source>
</reference>
<name>A0A2W7IVI8_9FLAO</name>
<dbReference type="PANTHER" id="PTHR38454">
    <property type="entry name" value="INTEGRAL MEMBRANE PROTEIN-RELATED"/>
    <property type="match status" value="1"/>
</dbReference>
<keyword evidence="1" id="KW-0472">Membrane</keyword>
<feature type="transmembrane region" description="Helical" evidence="1">
    <location>
        <begin position="191"/>
        <end position="211"/>
    </location>
</feature>
<feature type="transmembrane region" description="Helical" evidence="1">
    <location>
        <begin position="223"/>
        <end position="243"/>
    </location>
</feature>
<feature type="transmembrane region" description="Helical" evidence="1">
    <location>
        <begin position="150"/>
        <end position="171"/>
    </location>
</feature>
<dbReference type="Pfam" id="PF09586">
    <property type="entry name" value="YfhO"/>
    <property type="match status" value="1"/>
</dbReference>
<feature type="transmembrane region" description="Helical" evidence="1">
    <location>
        <begin position="122"/>
        <end position="143"/>
    </location>
</feature>
<feature type="transmembrane region" description="Helical" evidence="1">
    <location>
        <begin position="344"/>
        <end position="363"/>
    </location>
</feature>
<sequence>MNFNFKKLLPHLFVVIAFIAVALAYFSPVLQGKVIYQSDIAQYVGMAKQQNDFRESENQEPYWTDAAFGGMPTYQLGANYPYNFVKEIDRTIRFLPRPADYLFLYFIGIYILFLVLKIDYKIAFLGALAFGFSTYLIIILGVGHNAKAHAIAYMPMVLAGIIHTFKGNYFSGSLLFTIAMALEINANHPQMTYYLLLLVLVLGLVYLIDFYKKKNIPQFFKRLGFMVIGVLIAVGVNATSLMATQEYGEFSTRGKTGLTINTDGTEKEQKAGLDYNYITEYSYGIAESFNLFIPRFMGGSSSEKLDEDSESYQALLKIGANPQQAKDFVDGAPTYWGDQTYIGAPAYIGASLVFLFIFALFLIRGRLKWWIVGGSILALILSWGDNFAFLTKFFINYVPLYNKFRAVSSIQVIIELCVPILGVYALSQVFSQKHSKEKVLDALKKSTMVAGGLALVFLLFKSMLFDFTGNRDRMLIEQMGPDFVRSLREDRKSIFTEDTLRSLFFVLACAGMLWAFVKEKFTKNIAIVGIGVLILVDLIAVDRRYVNNDDFVSKIAMEQPFQQNEADAQILQDEGHYRVLDVSGSPFNSARASYFHKSIGGYHAAKPGRIQDLFDFHIATGNQEVLNMLNTKYVIISNQGKVMSQLNPDANGNAWFVNSVDVVNDANEAILALDSLQSKKHAIVEQEFADKLPRKRFEENYDDTIKLKSYKPNELAYDYNVAEDRVAVFSEIYYPYGWKAYVDDQEIEHFKANYVLRAAVLPKGEHELVFKFEPEVVQKGSIITLASGVILLVLILLGFFFKYRKKTA</sequence>
<feature type="transmembrane region" description="Helical" evidence="1">
    <location>
        <begin position="99"/>
        <end position="116"/>
    </location>
</feature>
<comment type="caution">
    <text evidence="2">The sequence shown here is derived from an EMBL/GenBank/DDBJ whole genome shotgun (WGS) entry which is preliminary data.</text>
</comment>
<dbReference type="Proteomes" id="UP000249542">
    <property type="component" value="Unassembled WGS sequence"/>
</dbReference>
<dbReference type="PANTHER" id="PTHR38454:SF1">
    <property type="entry name" value="INTEGRAL MEMBRANE PROTEIN"/>
    <property type="match status" value="1"/>
</dbReference>
<evidence type="ECO:0000313" key="3">
    <source>
        <dbReference type="Proteomes" id="UP000249542"/>
    </source>
</evidence>
<evidence type="ECO:0000256" key="1">
    <source>
        <dbReference type="SAM" id="Phobius"/>
    </source>
</evidence>
<dbReference type="AlphaFoldDB" id="A0A2W7IVI8"/>
<accession>A0A2W7IVI8</accession>
<keyword evidence="1" id="KW-1133">Transmembrane helix</keyword>
<dbReference type="RefSeq" id="WP_111540347.1">
    <property type="nucleotide sequence ID" value="NZ_QKYV01000002.1"/>
</dbReference>
<feature type="transmembrane region" description="Helical" evidence="1">
    <location>
        <begin position="447"/>
        <end position="465"/>
    </location>
</feature>
<keyword evidence="1" id="KW-0812">Transmembrane</keyword>
<feature type="transmembrane region" description="Helical" evidence="1">
    <location>
        <begin position="499"/>
        <end position="517"/>
    </location>
</feature>
<proteinExistence type="predicted"/>
<feature type="transmembrane region" description="Helical" evidence="1">
    <location>
        <begin position="370"/>
        <end position="395"/>
    </location>
</feature>
<evidence type="ECO:0000313" key="2">
    <source>
        <dbReference type="EMBL" id="PZW42703.1"/>
    </source>
</evidence>
<organism evidence="2 3">
    <name type="scientific">Mesonia algae</name>
    <dbReference type="NCBI Taxonomy" id="213248"/>
    <lineage>
        <taxon>Bacteria</taxon>
        <taxon>Pseudomonadati</taxon>
        <taxon>Bacteroidota</taxon>
        <taxon>Flavobacteriia</taxon>
        <taxon>Flavobacteriales</taxon>
        <taxon>Flavobacteriaceae</taxon>
        <taxon>Mesonia</taxon>
    </lineage>
</organism>
<feature type="transmembrane region" description="Helical" evidence="1">
    <location>
        <begin position="12"/>
        <end position="30"/>
    </location>
</feature>
<keyword evidence="3" id="KW-1185">Reference proteome</keyword>
<feature type="transmembrane region" description="Helical" evidence="1">
    <location>
        <begin position="407"/>
        <end position="426"/>
    </location>
</feature>
<protein>
    <submittedName>
        <fullName evidence="2">Membrane protein YfhO</fullName>
    </submittedName>
</protein>
<gene>
    <name evidence="2" type="ORF">LX95_01019</name>
</gene>
<dbReference type="InterPro" id="IPR018580">
    <property type="entry name" value="Uncharacterised_YfhO"/>
</dbReference>
<feature type="transmembrane region" description="Helical" evidence="1">
    <location>
        <begin position="782"/>
        <end position="801"/>
    </location>
</feature>
<dbReference type="EMBL" id="QKYV01000002">
    <property type="protein sequence ID" value="PZW42703.1"/>
    <property type="molecule type" value="Genomic_DNA"/>
</dbReference>